<dbReference type="EMBL" id="SJDT01000002">
    <property type="protein sequence ID" value="TBW22749.1"/>
    <property type="molecule type" value="Genomic_DNA"/>
</dbReference>
<keyword evidence="2" id="KW-0812">Transmembrane</keyword>
<reference evidence="3 4" key="1">
    <citation type="submission" date="2019-02" db="EMBL/GenBank/DDBJ databases">
        <title>Arcanobacterium bovis sp. nov., isolated from the milk of a cow with mastitis.</title>
        <authorList>
            <person name="Sammra O."/>
            <person name="Foster G."/>
            <person name="Hassan A."/>
            <person name="Alssahen M."/>
            <person name="Laemmler C."/>
            <person name="Borowiak M."/>
            <person name="Malorny B."/>
            <person name="Abdulmawjood A."/>
        </authorList>
    </citation>
    <scope>NUCLEOTIDE SEQUENCE [LARGE SCALE GENOMIC DNA]</scope>
    <source>
        <strain evidence="3 4">C605018/01/1</strain>
    </source>
</reference>
<keyword evidence="2" id="KW-0472">Membrane</keyword>
<keyword evidence="2" id="KW-1133">Transmembrane helix</keyword>
<dbReference type="AlphaFoldDB" id="A0A4V2KR64"/>
<evidence type="ECO:0000256" key="2">
    <source>
        <dbReference type="SAM" id="Phobius"/>
    </source>
</evidence>
<feature type="region of interest" description="Disordered" evidence="1">
    <location>
        <begin position="19"/>
        <end position="99"/>
    </location>
</feature>
<accession>A0A4V2KR64</accession>
<dbReference type="RefSeq" id="WP_131279707.1">
    <property type="nucleotide sequence ID" value="NZ_JBHSLR010000009.1"/>
</dbReference>
<evidence type="ECO:0000256" key="1">
    <source>
        <dbReference type="SAM" id="MobiDB-lite"/>
    </source>
</evidence>
<proteinExistence type="predicted"/>
<feature type="compositionally biased region" description="Low complexity" evidence="1">
    <location>
        <begin position="25"/>
        <end position="42"/>
    </location>
</feature>
<sequence length="261" mass="27716">MSAIKAHSVVNVSAQIAVPERSERSATANRQARATRTVQRAAGMSDQQSSRLKSRPQLSVVRSPQSHAVSAKGSALRTNASVEEHGVVRPDRPRSSGGAVVYAVPSPYSAAELSDEQGTWTEVLPHKQQAVRCAQVVRTYKAQRSAGPSSRRMRGVTSLDGVRLSGSTIGASSAGIQLKSRQETPVTGARTQFDAQSAVYGEQYLRIFALFVLFLGIFTAAIVGTGVINGSLFAQGEGHVSVSQVSVRGDTAHSNEMKLDL</sequence>
<comment type="caution">
    <text evidence="3">The sequence shown here is derived from an EMBL/GenBank/DDBJ whole genome shotgun (WGS) entry which is preliminary data.</text>
</comment>
<feature type="compositionally biased region" description="Basic and acidic residues" evidence="1">
    <location>
        <begin position="82"/>
        <end position="94"/>
    </location>
</feature>
<dbReference type="Proteomes" id="UP000293036">
    <property type="component" value="Unassembled WGS sequence"/>
</dbReference>
<protein>
    <submittedName>
        <fullName evidence="3">Uncharacterized protein</fullName>
    </submittedName>
</protein>
<evidence type="ECO:0000313" key="3">
    <source>
        <dbReference type="EMBL" id="TBW22749.1"/>
    </source>
</evidence>
<keyword evidence="4" id="KW-1185">Reference proteome</keyword>
<evidence type="ECO:0000313" key="4">
    <source>
        <dbReference type="Proteomes" id="UP000293036"/>
    </source>
</evidence>
<feature type="transmembrane region" description="Helical" evidence="2">
    <location>
        <begin position="207"/>
        <end position="228"/>
    </location>
</feature>
<feature type="compositionally biased region" description="Polar residues" evidence="1">
    <location>
        <begin position="45"/>
        <end position="68"/>
    </location>
</feature>
<gene>
    <name evidence="3" type="ORF">EZJ44_02220</name>
</gene>
<organism evidence="3 4">
    <name type="scientific">Arcanobacterium bovis</name>
    <dbReference type="NCBI Taxonomy" id="2529275"/>
    <lineage>
        <taxon>Bacteria</taxon>
        <taxon>Bacillati</taxon>
        <taxon>Actinomycetota</taxon>
        <taxon>Actinomycetes</taxon>
        <taxon>Actinomycetales</taxon>
        <taxon>Actinomycetaceae</taxon>
        <taxon>Arcanobacterium</taxon>
    </lineage>
</organism>
<name>A0A4V2KR64_9ACTO</name>